<keyword evidence="4" id="KW-1185">Reference proteome</keyword>
<evidence type="ECO:0000313" key="3">
    <source>
        <dbReference type="EMBL" id="PPR03048.1"/>
    </source>
</evidence>
<gene>
    <name evidence="3" type="ORF">CVT24_012436</name>
</gene>
<dbReference type="PROSITE" id="PS00455">
    <property type="entry name" value="AMP_BINDING"/>
    <property type="match status" value="1"/>
</dbReference>
<dbReference type="AlphaFoldDB" id="A0A409YJ87"/>
<dbReference type="OrthoDB" id="6509636at2759"/>
<dbReference type="STRING" id="181874.A0A409YJ87"/>
<organism evidence="3 4">
    <name type="scientific">Panaeolus cyanescens</name>
    <dbReference type="NCBI Taxonomy" id="181874"/>
    <lineage>
        <taxon>Eukaryota</taxon>
        <taxon>Fungi</taxon>
        <taxon>Dikarya</taxon>
        <taxon>Basidiomycota</taxon>
        <taxon>Agaricomycotina</taxon>
        <taxon>Agaricomycetes</taxon>
        <taxon>Agaricomycetidae</taxon>
        <taxon>Agaricales</taxon>
        <taxon>Agaricineae</taxon>
        <taxon>Galeropsidaceae</taxon>
        <taxon>Panaeolus</taxon>
    </lineage>
</organism>
<evidence type="ECO:0000259" key="2">
    <source>
        <dbReference type="Pfam" id="PF13193"/>
    </source>
</evidence>
<dbReference type="Gene3D" id="3.30.300.30">
    <property type="match status" value="1"/>
</dbReference>
<dbReference type="InterPro" id="IPR045851">
    <property type="entry name" value="AMP-bd_C_sf"/>
</dbReference>
<proteinExistence type="predicted"/>
<dbReference type="PANTHER" id="PTHR24096">
    <property type="entry name" value="LONG-CHAIN-FATTY-ACID--COA LIGASE"/>
    <property type="match status" value="1"/>
</dbReference>
<evidence type="ECO:0000259" key="1">
    <source>
        <dbReference type="Pfam" id="PF00501"/>
    </source>
</evidence>
<dbReference type="InterPro" id="IPR020845">
    <property type="entry name" value="AMP-binding_CS"/>
</dbReference>
<dbReference type="Gene3D" id="3.40.50.12780">
    <property type="entry name" value="N-terminal domain of ligase-like"/>
    <property type="match status" value="1"/>
</dbReference>
<feature type="domain" description="AMP-binding enzyme C-terminal" evidence="2">
    <location>
        <begin position="472"/>
        <end position="558"/>
    </location>
</feature>
<reference evidence="3 4" key="1">
    <citation type="journal article" date="2018" name="Evol. Lett.">
        <title>Horizontal gene cluster transfer increased hallucinogenic mushroom diversity.</title>
        <authorList>
            <person name="Reynolds H.T."/>
            <person name="Vijayakumar V."/>
            <person name="Gluck-Thaler E."/>
            <person name="Korotkin H.B."/>
            <person name="Matheny P.B."/>
            <person name="Slot J.C."/>
        </authorList>
    </citation>
    <scope>NUCLEOTIDE SEQUENCE [LARGE SCALE GENOMIC DNA]</scope>
    <source>
        <strain evidence="3 4">2629</strain>
    </source>
</reference>
<feature type="domain" description="AMP-dependent synthetase/ligase" evidence="1">
    <location>
        <begin position="33"/>
        <end position="423"/>
    </location>
</feature>
<dbReference type="GO" id="GO:0016405">
    <property type="term" value="F:CoA-ligase activity"/>
    <property type="evidence" value="ECO:0007669"/>
    <property type="project" value="TreeGrafter"/>
</dbReference>
<dbReference type="PANTHER" id="PTHR24096:SF422">
    <property type="entry name" value="BCDNA.GH02901"/>
    <property type="match status" value="1"/>
</dbReference>
<evidence type="ECO:0000313" key="4">
    <source>
        <dbReference type="Proteomes" id="UP000284842"/>
    </source>
</evidence>
<dbReference type="FunCoup" id="A0A409YJ87">
    <property type="interactions" value="314"/>
</dbReference>
<dbReference type="InterPro" id="IPR042099">
    <property type="entry name" value="ANL_N_sf"/>
</dbReference>
<dbReference type="EMBL" id="NHTK01001108">
    <property type="protein sequence ID" value="PPR03048.1"/>
    <property type="molecule type" value="Genomic_DNA"/>
</dbReference>
<sequence length="582" mass="63525">MPEFSSPVPLPPIPDDISIPQFIFQPKCMSRPNRPANIPVFVDSATGRALFYDEVRQRTFSLANGLSIKYNIAPKDVVCVFAPNDVGMPFTAFCQPKSNLIADYGSVLCPANPGYTADELKHLVSLTDAKLVITHPSCLNVATAAARDRGIAEDCIILFDSDSAAKYPYTTLSQLMELGRSQLQNYTSVTFKPGEGLTTIAFLSFSSGTTGKPKAVAIPHASVIANTMQQMAHFGIDDPQRRNNRFSPGDIGLGVLPFFHASMEDIYGLVHLHFSVFYGASIVVVPKFSFEDFLNTIIRYKITHLYLVPPQIVLLCKHPAVNGRKFDHVKVCLSGAAPLSGDLMSQLAKIIPNAAIGQGYGMTETGITIGTMPRDRKMGTVGSAGELAPGVRARVVKPDGTLAEEGEHGELVVTGPALPKGYYRNPTATAETFVDGWVYSGDIVYIRNNEVFVVDRIKEIMKVRGFQVAPAELEGQLLQHPDVADACVVGILDEYSGELPLAFVVLSQDALRRVKDDESKTRRLKEALQKHVADTKIYYKHLVGVEFIESIPKSPAGKILRRVLKDQAQRLPPSKAPAKAKL</sequence>
<dbReference type="InterPro" id="IPR000873">
    <property type="entry name" value="AMP-dep_synth/lig_dom"/>
</dbReference>
<protein>
    <recommendedName>
        <fullName evidence="5">AMP-dependent synthetase/ligase domain-containing protein</fullName>
    </recommendedName>
</protein>
<dbReference type="Pfam" id="PF13193">
    <property type="entry name" value="AMP-binding_C"/>
    <property type="match status" value="1"/>
</dbReference>
<name>A0A409YJ87_9AGAR</name>
<accession>A0A409YJ87</accession>
<dbReference type="Pfam" id="PF00501">
    <property type="entry name" value="AMP-binding"/>
    <property type="match status" value="1"/>
</dbReference>
<dbReference type="InParanoid" id="A0A409YJ87"/>
<dbReference type="SUPFAM" id="SSF56801">
    <property type="entry name" value="Acetyl-CoA synthetase-like"/>
    <property type="match status" value="1"/>
</dbReference>
<evidence type="ECO:0008006" key="5">
    <source>
        <dbReference type="Google" id="ProtNLM"/>
    </source>
</evidence>
<dbReference type="Proteomes" id="UP000284842">
    <property type="component" value="Unassembled WGS sequence"/>
</dbReference>
<dbReference type="InterPro" id="IPR025110">
    <property type="entry name" value="AMP-bd_C"/>
</dbReference>
<comment type="caution">
    <text evidence="3">The sequence shown here is derived from an EMBL/GenBank/DDBJ whole genome shotgun (WGS) entry which is preliminary data.</text>
</comment>